<feature type="domain" description="Disulphide bond isomerase DsbC/G N-terminal" evidence="8">
    <location>
        <begin position="27"/>
        <end position="93"/>
    </location>
</feature>
<keyword evidence="4 7" id="KW-0574">Periplasm</keyword>
<dbReference type="InterPro" id="IPR033954">
    <property type="entry name" value="DiS-bond_Isoase_DsbC/G"/>
</dbReference>
<feature type="signal peptide" evidence="7">
    <location>
        <begin position="1"/>
        <end position="25"/>
    </location>
</feature>
<keyword evidence="6 7" id="KW-0676">Redox-active center</keyword>
<feature type="domain" description="Thioredoxin-like fold" evidence="9">
    <location>
        <begin position="117"/>
        <end position="241"/>
    </location>
</feature>
<sequence>MKYLTRLMLAAGVLAMAACSAQSSATTEAPPKNLKGIIAKKLGRPVDSVNPTPVKGIYEVVMGKRQIIYTDAKGEYAFVGELVDIAKQESITEKRMAALMSTDFSKLPLADAVKIVRGDGSRKLAVFTDLDCPFCKRLEQQSLAGIDNVTIYNFMMPLPQLHPDAARKSAMVWCSSDPAAAWHNWFFEGKLPENASNCANPVQRNMELGAALGINGTPALIFVDGQIVSGAIPKEQIEDLLNKAKPKK</sequence>
<evidence type="ECO:0000259" key="8">
    <source>
        <dbReference type="Pfam" id="PF10411"/>
    </source>
</evidence>
<dbReference type="Gene3D" id="3.40.30.10">
    <property type="entry name" value="Glutaredoxin"/>
    <property type="match status" value="1"/>
</dbReference>
<dbReference type="InterPro" id="IPR012336">
    <property type="entry name" value="Thioredoxin-like_fold"/>
</dbReference>
<keyword evidence="5" id="KW-1015">Disulfide bond</keyword>
<dbReference type="InterPro" id="IPR009094">
    <property type="entry name" value="DiS-bond_isomerase_DsbC/G_N_sf"/>
</dbReference>
<dbReference type="PANTHER" id="PTHR35272">
    <property type="entry name" value="THIOL:DISULFIDE INTERCHANGE PROTEIN DSBC-RELATED"/>
    <property type="match status" value="1"/>
</dbReference>
<dbReference type="PROSITE" id="PS51257">
    <property type="entry name" value="PROKAR_LIPOPROTEIN"/>
    <property type="match status" value="1"/>
</dbReference>
<dbReference type="RefSeq" id="WP_348944071.1">
    <property type="nucleotide sequence ID" value="NZ_CP157355.1"/>
</dbReference>
<evidence type="ECO:0000256" key="4">
    <source>
        <dbReference type="ARBA" id="ARBA00022764"/>
    </source>
</evidence>
<evidence type="ECO:0000256" key="6">
    <source>
        <dbReference type="ARBA" id="ARBA00023284"/>
    </source>
</evidence>
<dbReference type="InterPro" id="IPR018950">
    <property type="entry name" value="DiS-bond_isomerase_DsbC/G_N"/>
</dbReference>
<gene>
    <name evidence="10" type="ORF">ABHF33_11360</name>
</gene>
<dbReference type="Gene3D" id="3.10.450.70">
    <property type="entry name" value="Disulphide bond isomerase, DsbC/G, N-terminal"/>
    <property type="match status" value="1"/>
</dbReference>
<comment type="function">
    <text evidence="7">Required for disulfide bond formation in some periplasmic proteins. Acts by transferring its disulfide bond to other proteins and is reduced in the process.</text>
</comment>
<evidence type="ECO:0000313" key="10">
    <source>
        <dbReference type="EMBL" id="XBL99660.1"/>
    </source>
</evidence>
<name>A0AAU7F6C0_9NEIS</name>
<dbReference type="PANTHER" id="PTHR35272:SF3">
    <property type="entry name" value="THIOL:DISULFIDE INTERCHANGE PROTEIN DSBC"/>
    <property type="match status" value="1"/>
</dbReference>
<evidence type="ECO:0000256" key="1">
    <source>
        <dbReference type="ARBA" id="ARBA00004418"/>
    </source>
</evidence>
<dbReference type="AlphaFoldDB" id="A0AAU7F6C0"/>
<evidence type="ECO:0000256" key="5">
    <source>
        <dbReference type="ARBA" id="ARBA00023157"/>
    </source>
</evidence>
<dbReference type="CDD" id="cd03020">
    <property type="entry name" value="DsbA_DsbC_DsbG"/>
    <property type="match status" value="1"/>
</dbReference>
<comment type="similarity">
    <text evidence="2 7">Belongs to the thioredoxin family. DsbC subfamily.</text>
</comment>
<dbReference type="Pfam" id="PF10411">
    <property type="entry name" value="DsbC_N"/>
    <property type="match status" value="1"/>
</dbReference>
<feature type="chain" id="PRO_5043104302" description="Thiol:disulfide interchange protein" evidence="7">
    <location>
        <begin position="26"/>
        <end position="248"/>
    </location>
</feature>
<dbReference type="Pfam" id="PF13098">
    <property type="entry name" value="Thioredoxin_2"/>
    <property type="match status" value="1"/>
</dbReference>
<reference evidence="10" key="1">
    <citation type="submission" date="2024-05" db="EMBL/GenBank/DDBJ databases">
        <authorList>
            <person name="Yang L."/>
            <person name="Pan L."/>
        </authorList>
    </citation>
    <scope>NUCLEOTIDE SEQUENCE</scope>
    <source>
        <strain evidence="10">FCG-7</strain>
    </source>
</reference>
<dbReference type="SUPFAM" id="SSF54423">
    <property type="entry name" value="DsbC/DsbG N-terminal domain-like"/>
    <property type="match status" value="1"/>
</dbReference>
<dbReference type="SUPFAM" id="SSF52833">
    <property type="entry name" value="Thioredoxin-like"/>
    <property type="match status" value="1"/>
</dbReference>
<dbReference type="InterPro" id="IPR051470">
    <property type="entry name" value="Thiol:disulfide_interchange"/>
</dbReference>
<accession>A0AAU7F6C0</accession>
<evidence type="ECO:0000256" key="7">
    <source>
        <dbReference type="RuleBase" id="RU364038"/>
    </source>
</evidence>
<evidence type="ECO:0000256" key="3">
    <source>
        <dbReference type="ARBA" id="ARBA00022729"/>
    </source>
</evidence>
<organism evidence="10">
    <name type="scientific">Chitinibacter mangrovi</name>
    <dbReference type="NCBI Taxonomy" id="3153927"/>
    <lineage>
        <taxon>Bacteria</taxon>
        <taxon>Pseudomonadati</taxon>
        <taxon>Pseudomonadota</taxon>
        <taxon>Betaproteobacteria</taxon>
        <taxon>Neisseriales</taxon>
        <taxon>Chitinibacteraceae</taxon>
        <taxon>Chitinibacter</taxon>
    </lineage>
</organism>
<keyword evidence="3 7" id="KW-0732">Signal</keyword>
<proteinExistence type="inferred from homology"/>
<dbReference type="EMBL" id="CP157355">
    <property type="protein sequence ID" value="XBL99660.1"/>
    <property type="molecule type" value="Genomic_DNA"/>
</dbReference>
<evidence type="ECO:0000256" key="2">
    <source>
        <dbReference type="ARBA" id="ARBA00009813"/>
    </source>
</evidence>
<dbReference type="GO" id="GO:0042597">
    <property type="term" value="C:periplasmic space"/>
    <property type="evidence" value="ECO:0007669"/>
    <property type="project" value="UniProtKB-SubCell"/>
</dbReference>
<dbReference type="KEGG" id="cmav:ABHF33_11360"/>
<evidence type="ECO:0000259" key="9">
    <source>
        <dbReference type="Pfam" id="PF13098"/>
    </source>
</evidence>
<comment type="subcellular location">
    <subcellularLocation>
        <location evidence="1 7">Periplasm</location>
    </subcellularLocation>
</comment>
<dbReference type="InterPro" id="IPR036249">
    <property type="entry name" value="Thioredoxin-like_sf"/>
</dbReference>
<protein>
    <recommendedName>
        <fullName evidence="7">Thiol:disulfide interchange protein</fullName>
    </recommendedName>
</protein>